<reference evidence="4 5" key="1">
    <citation type="journal article" date="2017" name="Int. J. Syst. Evol. Microbiol.">
        <title>Erythrobacter aquimixticola sp. nov., isolated from the junction between the ocean and a freshwater spring.</title>
        <authorList>
            <person name="Park S."/>
            <person name="Jung Y.T."/>
            <person name="Choi S.J."/>
            <person name="Yoon J.H."/>
        </authorList>
    </citation>
    <scope>NUCLEOTIDE SEQUENCE [LARGE SCALE GENOMIC DNA]</scope>
    <source>
        <strain evidence="4 5">JSSK-14</strain>
    </source>
</reference>
<evidence type="ECO:0000313" key="5">
    <source>
        <dbReference type="Proteomes" id="UP000285232"/>
    </source>
</evidence>
<feature type="domain" description="PNPLA" evidence="3">
    <location>
        <begin position="8"/>
        <end position="211"/>
    </location>
</feature>
<feature type="active site" description="Nucleophile" evidence="2">
    <location>
        <position position="42"/>
    </location>
</feature>
<comment type="caution">
    <text evidence="4">The sequence shown here is derived from an EMBL/GenBank/DDBJ whole genome shotgun (WGS) entry which is preliminary data.</text>
</comment>
<dbReference type="PROSITE" id="PS51635">
    <property type="entry name" value="PNPLA"/>
    <property type="match status" value="1"/>
</dbReference>
<feature type="active site" description="Proton acceptor" evidence="2">
    <location>
        <position position="196"/>
    </location>
</feature>
<keyword evidence="1 2" id="KW-0443">Lipid metabolism</keyword>
<dbReference type="EMBL" id="RAHX01000001">
    <property type="protein sequence ID" value="RJY08018.1"/>
    <property type="molecule type" value="Genomic_DNA"/>
</dbReference>
<feature type="short sequence motif" description="DGA/G" evidence="2">
    <location>
        <begin position="196"/>
        <end position="198"/>
    </location>
</feature>
<accession>A0A419RQD4</accession>
<comment type="caution">
    <text evidence="2">Lacks conserved residue(s) required for the propagation of feature annotation.</text>
</comment>
<sequence length="274" mass="30030">MMRAYDQVVFSGGGIRCFWHGGFMSVVGDFEDVRPARISSASGGALSAATWIGGRETDLLAVMSEAFRHNSSNVDADSSNFTPHQEIYRAVVEVTLDQEAIERIMAGPVYEVYLSVPPKHVAPRAAAALYGVLYKLDQAVRSTPHLTMTTAAGLQHLCVDARQAARDGRLVDLICAAATIPPVFDVPDWDGKRVLDGGMFDKAPLPSSSRGETLVLLTSRYRNLPQTRHRTYVQPSREVAADKIDFTDASKVTDTWDQGERDGEAWLAKQKEDS</sequence>
<dbReference type="AlphaFoldDB" id="A0A419RQD4"/>
<organism evidence="4 5">
    <name type="scientific">Aurantiacibacter aquimixticola</name>
    <dbReference type="NCBI Taxonomy" id="1958945"/>
    <lineage>
        <taxon>Bacteria</taxon>
        <taxon>Pseudomonadati</taxon>
        <taxon>Pseudomonadota</taxon>
        <taxon>Alphaproteobacteria</taxon>
        <taxon>Sphingomonadales</taxon>
        <taxon>Erythrobacteraceae</taxon>
        <taxon>Aurantiacibacter</taxon>
    </lineage>
</organism>
<dbReference type="Proteomes" id="UP000285232">
    <property type="component" value="Unassembled WGS sequence"/>
</dbReference>
<evidence type="ECO:0000259" key="3">
    <source>
        <dbReference type="PROSITE" id="PS51635"/>
    </source>
</evidence>
<dbReference type="SUPFAM" id="SSF52151">
    <property type="entry name" value="FabD/lysophospholipase-like"/>
    <property type="match status" value="1"/>
</dbReference>
<keyword evidence="5" id="KW-1185">Reference proteome</keyword>
<dbReference type="InterPro" id="IPR002641">
    <property type="entry name" value="PNPLA_dom"/>
</dbReference>
<protein>
    <submittedName>
        <fullName evidence="4">Patatin-like phospholipase family protein</fullName>
    </submittedName>
</protein>
<dbReference type="OrthoDB" id="7401351at2"/>
<dbReference type="Pfam" id="PF01734">
    <property type="entry name" value="Patatin"/>
    <property type="match status" value="1"/>
</dbReference>
<proteinExistence type="predicted"/>
<evidence type="ECO:0000256" key="2">
    <source>
        <dbReference type="PROSITE-ProRule" id="PRU01161"/>
    </source>
</evidence>
<keyword evidence="2" id="KW-0442">Lipid degradation</keyword>
<keyword evidence="2" id="KW-0378">Hydrolase</keyword>
<dbReference type="GO" id="GO:0016042">
    <property type="term" value="P:lipid catabolic process"/>
    <property type="evidence" value="ECO:0007669"/>
    <property type="project" value="UniProtKB-UniRule"/>
</dbReference>
<dbReference type="RefSeq" id="WP_120046908.1">
    <property type="nucleotide sequence ID" value="NZ_RAHX01000001.1"/>
</dbReference>
<evidence type="ECO:0000313" key="4">
    <source>
        <dbReference type="EMBL" id="RJY08018.1"/>
    </source>
</evidence>
<evidence type="ECO:0000256" key="1">
    <source>
        <dbReference type="ARBA" id="ARBA00023098"/>
    </source>
</evidence>
<name>A0A419RQD4_9SPHN</name>
<gene>
    <name evidence="4" type="ORF">D6201_00405</name>
</gene>
<dbReference type="GO" id="GO:0016787">
    <property type="term" value="F:hydrolase activity"/>
    <property type="evidence" value="ECO:0007669"/>
    <property type="project" value="UniProtKB-UniRule"/>
</dbReference>
<dbReference type="InterPro" id="IPR016035">
    <property type="entry name" value="Acyl_Trfase/lysoPLipase"/>
</dbReference>